<name>A0AAN9QNJ1_PHACN</name>
<gene>
    <name evidence="1" type="ORF">VNO80_25189</name>
</gene>
<dbReference type="AlphaFoldDB" id="A0AAN9QNJ1"/>
<keyword evidence="2" id="KW-1185">Reference proteome</keyword>
<evidence type="ECO:0000313" key="1">
    <source>
        <dbReference type="EMBL" id="KAK7342244.1"/>
    </source>
</evidence>
<accession>A0AAN9QNJ1</accession>
<organism evidence="1 2">
    <name type="scientific">Phaseolus coccineus</name>
    <name type="common">Scarlet runner bean</name>
    <name type="synonym">Phaseolus multiflorus</name>
    <dbReference type="NCBI Taxonomy" id="3886"/>
    <lineage>
        <taxon>Eukaryota</taxon>
        <taxon>Viridiplantae</taxon>
        <taxon>Streptophyta</taxon>
        <taxon>Embryophyta</taxon>
        <taxon>Tracheophyta</taxon>
        <taxon>Spermatophyta</taxon>
        <taxon>Magnoliopsida</taxon>
        <taxon>eudicotyledons</taxon>
        <taxon>Gunneridae</taxon>
        <taxon>Pentapetalae</taxon>
        <taxon>rosids</taxon>
        <taxon>fabids</taxon>
        <taxon>Fabales</taxon>
        <taxon>Fabaceae</taxon>
        <taxon>Papilionoideae</taxon>
        <taxon>50 kb inversion clade</taxon>
        <taxon>NPAAA clade</taxon>
        <taxon>indigoferoid/millettioid clade</taxon>
        <taxon>Phaseoleae</taxon>
        <taxon>Phaseolus</taxon>
    </lineage>
</organism>
<sequence>MSLVEGRVLKDVAGFKLDGAKITIGVEDFDKPDLAEEQGGEFAFKDGLPKVELEKPKKILVKPKQPLSNYEMILLNKLDKVYNWQVKRDKSTTTCALMKQMGSFKHSEALEKDIYWSRV</sequence>
<comment type="caution">
    <text evidence="1">The sequence shown here is derived from an EMBL/GenBank/DDBJ whole genome shotgun (WGS) entry which is preliminary data.</text>
</comment>
<proteinExistence type="predicted"/>
<reference evidence="1 2" key="1">
    <citation type="submission" date="2024-01" db="EMBL/GenBank/DDBJ databases">
        <title>The genomes of 5 underutilized Papilionoideae crops provide insights into root nodulation and disease resistanc.</title>
        <authorList>
            <person name="Jiang F."/>
        </authorList>
    </citation>
    <scope>NUCLEOTIDE SEQUENCE [LARGE SCALE GENOMIC DNA]</scope>
    <source>
        <strain evidence="1">JINMINGXINNONG_FW02</strain>
        <tissue evidence="1">Leaves</tissue>
    </source>
</reference>
<protein>
    <submittedName>
        <fullName evidence="1">Uncharacterized protein</fullName>
    </submittedName>
</protein>
<evidence type="ECO:0000313" key="2">
    <source>
        <dbReference type="Proteomes" id="UP001374584"/>
    </source>
</evidence>
<dbReference type="EMBL" id="JAYMYR010000009">
    <property type="protein sequence ID" value="KAK7342244.1"/>
    <property type="molecule type" value="Genomic_DNA"/>
</dbReference>
<dbReference type="Proteomes" id="UP001374584">
    <property type="component" value="Unassembled WGS sequence"/>
</dbReference>